<keyword evidence="2" id="KW-0732">Signal</keyword>
<dbReference type="EMBL" id="JACRSQ010000001">
    <property type="protein sequence ID" value="MBC8542066.1"/>
    <property type="molecule type" value="Genomic_DNA"/>
</dbReference>
<keyword evidence="4" id="KW-1185">Reference proteome</keyword>
<evidence type="ECO:0000256" key="2">
    <source>
        <dbReference type="SAM" id="SignalP"/>
    </source>
</evidence>
<feature type="signal peptide" evidence="2">
    <location>
        <begin position="1"/>
        <end position="30"/>
    </location>
</feature>
<dbReference type="Proteomes" id="UP000657006">
    <property type="component" value="Unassembled WGS sequence"/>
</dbReference>
<accession>A0A926DQC5</accession>
<name>A0A926DQC5_9FIRM</name>
<dbReference type="PROSITE" id="PS51257">
    <property type="entry name" value="PROKAR_LIPOPROTEIN"/>
    <property type="match status" value="1"/>
</dbReference>
<evidence type="ECO:0000313" key="4">
    <source>
        <dbReference type="Proteomes" id="UP000657006"/>
    </source>
</evidence>
<feature type="coiled-coil region" evidence="1">
    <location>
        <begin position="203"/>
        <end position="230"/>
    </location>
</feature>
<keyword evidence="1" id="KW-0175">Coiled coil</keyword>
<dbReference type="AlphaFoldDB" id="A0A926DQC5"/>
<gene>
    <name evidence="3" type="ORF">H8730_00680</name>
</gene>
<protein>
    <submittedName>
        <fullName evidence="3">Uncharacterized protein</fullName>
    </submittedName>
</protein>
<evidence type="ECO:0000256" key="1">
    <source>
        <dbReference type="SAM" id="Coils"/>
    </source>
</evidence>
<evidence type="ECO:0000313" key="3">
    <source>
        <dbReference type="EMBL" id="MBC8542066.1"/>
    </source>
</evidence>
<feature type="chain" id="PRO_5039475767" evidence="2">
    <location>
        <begin position="31"/>
        <end position="378"/>
    </location>
</feature>
<sequence>MGKSNFYARRKGSLRRTVLLCGALSFLLTACTGRNPSQEEPLVLPDSLKLTAELPGEYPDQAKTYTVDWLEVEEETAVQALFKGETREWTQWAVGRQLLSEDEEVCESLLIYDGVVEGGLSYSYDTKDFSLGGVASYYPGYPDTMEQLNGYYGYHDMQDYATEGDLSFKGQSEASEEIEELLYACGFPQLQLQQAYLLDAKTMNEHLALYNEYRTQIQESREEYEFTQEDECYLFHHRQVLDGIPFANLIWTKGTRDMSTETVMYSLYGKNGILQIEARQFYEIQEPLSADAVISPEEAVAAYVEEYTKALQFEETEIFAVELNYIVMYDEGAMYAKPAWILSSKRKTQYEEATVDEYGVTAVSAVTGILIQNGTDLR</sequence>
<proteinExistence type="predicted"/>
<reference evidence="3" key="1">
    <citation type="submission" date="2020-08" db="EMBL/GenBank/DDBJ databases">
        <title>Genome public.</title>
        <authorList>
            <person name="Liu C."/>
            <person name="Sun Q."/>
        </authorList>
    </citation>
    <scope>NUCLEOTIDE SEQUENCE</scope>
    <source>
        <strain evidence="3">NSJ-32</strain>
    </source>
</reference>
<dbReference type="RefSeq" id="WP_177720306.1">
    <property type="nucleotide sequence ID" value="NZ_JACRSQ010000001.1"/>
</dbReference>
<organism evidence="3 4">
    <name type="scientific">Bianquea renquensis</name>
    <dbReference type="NCBI Taxonomy" id="2763661"/>
    <lineage>
        <taxon>Bacteria</taxon>
        <taxon>Bacillati</taxon>
        <taxon>Bacillota</taxon>
        <taxon>Clostridia</taxon>
        <taxon>Eubacteriales</taxon>
        <taxon>Bianqueaceae</taxon>
        <taxon>Bianquea</taxon>
    </lineage>
</organism>
<comment type="caution">
    <text evidence="3">The sequence shown here is derived from an EMBL/GenBank/DDBJ whole genome shotgun (WGS) entry which is preliminary data.</text>
</comment>